<comment type="caution">
    <text evidence="1">The sequence shown here is derived from an EMBL/GenBank/DDBJ whole genome shotgun (WGS) entry which is preliminary data.</text>
</comment>
<keyword evidence="2" id="KW-1185">Reference proteome</keyword>
<dbReference type="EMBL" id="SJPX01000001">
    <property type="protein sequence ID" value="TWU57125.1"/>
    <property type="molecule type" value="Genomic_DNA"/>
</dbReference>
<name>A0A5C6F7C5_9BACT</name>
<dbReference type="SUPFAM" id="SSF53649">
    <property type="entry name" value="Alkaline phosphatase-like"/>
    <property type="match status" value="1"/>
</dbReference>
<evidence type="ECO:0000313" key="1">
    <source>
        <dbReference type="EMBL" id="TWU57125.1"/>
    </source>
</evidence>
<dbReference type="Pfam" id="PF07394">
    <property type="entry name" value="DUF1501"/>
    <property type="match status" value="1"/>
</dbReference>
<evidence type="ECO:0008006" key="3">
    <source>
        <dbReference type="Google" id="ProtNLM"/>
    </source>
</evidence>
<dbReference type="InterPro" id="IPR010869">
    <property type="entry name" value="DUF1501"/>
</dbReference>
<protein>
    <recommendedName>
        <fullName evidence="3">DUF1501 domain-containing protein</fullName>
    </recommendedName>
</protein>
<reference evidence="1 2" key="1">
    <citation type="submission" date="2019-02" db="EMBL/GenBank/DDBJ databases">
        <title>Deep-cultivation of Planctomycetes and their phenomic and genomic characterization uncovers novel biology.</title>
        <authorList>
            <person name="Wiegand S."/>
            <person name="Jogler M."/>
            <person name="Boedeker C."/>
            <person name="Pinto D."/>
            <person name="Vollmers J."/>
            <person name="Rivas-Marin E."/>
            <person name="Kohn T."/>
            <person name="Peeters S.H."/>
            <person name="Heuer A."/>
            <person name="Rast P."/>
            <person name="Oberbeckmann S."/>
            <person name="Bunk B."/>
            <person name="Jeske O."/>
            <person name="Meyerdierks A."/>
            <person name="Storesund J.E."/>
            <person name="Kallscheuer N."/>
            <person name="Luecker S."/>
            <person name="Lage O.M."/>
            <person name="Pohl T."/>
            <person name="Merkel B.J."/>
            <person name="Hornburger P."/>
            <person name="Mueller R.-W."/>
            <person name="Bruemmer F."/>
            <person name="Labrenz M."/>
            <person name="Spormann A.M."/>
            <person name="Op Den Camp H."/>
            <person name="Overmann J."/>
            <person name="Amann R."/>
            <person name="Jetten M.S.M."/>
            <person name="Mascher T."/>
            <person name="Medema M.H."/>
            <person name="Devos D.P."/>
            <person name="Kaster A.-K."/>
            <person name="Ovreas L."/>
            <person name="Rohde M."/>
            <person name="Galperin M.Y."/>
            <person name="Jogler C."/>
        </authorList>
    </citation>
    <scope>NUCLEOTIDE SEQUENCE [LARGE SCALE GENOMIC DNA]</scope>
    <source>
        <strain evidence="1 2">Poly59</strain>
    </source>
</reference>
<dbReference type="AlphaFoldDB" id="A0A5C6F7C5"/>
<dbReference type="PANTHER" id="PTHR43737">
    <property type="entry name" value="BLL7424 PROTEIN"/>
    <property type="match status" value="1"/>
</dbReference>
<proteinExistence type="predicted"/>
<organism evidence="1 2">
    <name type="scientific">Rubripirellula reticaptiva</name>
    <dbReference type="NCBI Taxonomy" id="2528013"/>
    <lineage>
        <taxon>Bacteria</taxon>
        <taxon>Pseudomonadati</taxon>
        <taxon>Planctomycetota</taxon>
        <taxon>Planctomycetia</taxon>
        <taxon>Pirellulales</taxon>
        <taxon>Pirellulaceae</taxon>
        <taxon>Rubripirellula</taxon>
    </lineage>
</organism>
<dbReference type="PROSITE" id="PS51318">
    <property type="entry name" value="TAT"/>
    <property type="match status" value="1"/>
</dbReference>
<evidence type="ECO:0000313" key="2">
    <source>
        <dbReference type="Proteomes" id="UP000317977"/>
    </source>
</evidence>
<dbReference type="InterPro" id="IPR017850">
    <property type="entry name" value="Alkaline_phosphatase_core_sf"/>
</dbReference>
<dbReference type="RefSeq" id="WP_222436020.1">
    <property type="nucleotide sequence ID" value="NZ_SJPX01000001.1"/>
</dbReference>
<accession>A0A5C6F7C5</accession>
<gene>
    <name evidence="1" type="ORF">Poly59_00300</name>
</gene>
<dbReference type="Proteomes" id="UP000317977">
    <property type="component" value="Unassembled WGS sequence"/>
</dbReference>
<dbReference type="InterPro" id="IPR006311">
    <property type="entry name" value="TAT_signal"/>
</dbReference>
<sequence length="490" mass="53533">MSKRVQESQCSWQHARRSRRDALQAGAIGILGLGMNHLAGLRQATAAEGRQPSGKARSCIFIFLSGGLSQHDSFDMKPNAPDNIRGEFQPRATKTPGLQICEHLPKLAERSQMWSLCRSLTHGSNEHSAAHHIMLTGHSELPAGFSPNNPSRSDRASIAAVTGYAMRAKQQNNLPTAVVLPERLVHNSGRVIPGQHSGPMGPQHDPWMIEASPFHNTSYGAFPEYAFDHQDRGKPDERLFQAPQLSLPDGLGMQAINGRLALLESLNRQREDLASYAQVENFDRLRQGAVSLLTESSVHQALNVTNADEKHLDRYGRNSFGWSLLMARRLVGAGVSLVQVNLGNDETWDTHGNAFPHLKNNLFPPTDQAVSALLDDLHSTGELDETLIVMAGEFGRTPQITLLEKHYKLPGRDHWGAVQSVLFAGGGIRGGNVVGKSDARGAYPDEQPVKPENFAATIYDALGVPATAAWHDAQNRPHHIYHGEPIAGLS</sequence>
<dbReference type="PANTHER" id="PTHR43737:SF1">
    <property type="entry name" value="DUF1501 DOMAIN-CONTAINING PROTEIN"/>
    <property type="match status" value="1"/>
</dbReference>